<keyword evidence="2" id="KW-0030">Aminoacyl-tRNA synthetase</keyword>
<evidence type="ECO:0000313" key="5">
    <source>
        <dbReference type="Proteomes" id="UP000320431"/>
    </source>
</evidence>
<keyword evidence="2" id="KW-0436">Ligase</keyword>
<dbReference type="OrthoDB" id="9786549at2"/>
<sequence>MTSQRLQEFLTEQQVDFHTVTHPHAFTAVQTAASAHIDSHAMAKTVMVRVDGKLAMAVLPSNEWLDIERLRDAAGAREARLASEAEFRDRFPECEVGAMPPFGNLYGMEVYVADSMADDERIAFNAGSHRELMWVRWQDFERLVHPHMASMTRH</sequence>
<dbReference type="GO" id="GO:0004812">
    <property type="term" value="F:aminoacyl-tRNA ligase activity"/>
    <property type="evidence" value="ECO:0007669"/>
    <property type="project" value="UniProtKB-KW"/>
</dbReference>
<evidence type="ECO:0000259" key="1">
    <source>
        <dbReference type="Pfam" id="PF04073"/>
    </source>
</evidence>
<name>A0A2U9T6T6_9GAMM</name>
<dbReference type="SUPFAM" id="SSF55826">
    <property type="entry name" value="YbaK/ProRS associated domain"/>
    <property type="match status" value="1"/>
</dbReference>
<accession>A0A2U9T6T6</accession>
<feature type="domain" description="YbaK/aminoacyl-tRNA synthetase-associated" evidence="1">
    <location>
        <begin position="22"/>
        <end position="143"/>
    </location>
</feature>
<dbReference type="CDD" id="cd04332">
    <property type="entry name" value="YbaK_like"/>
    <property type="match status" value="1"/>
</dbReference>
<dbReference type="AlphaFoldDB" id="A0A2U9T6T6"/>
<dbReference type="InterPro" id="IPR007214">
    <property type="entry name" value="YbaK/aa-tRNA-synth-assoc-dom"/>
</dbReference>
<dbReference type="GO" id="GO:0002161">
    <property type="term" value="F:aminoacyl-tRNA deacylase activity"/>
    <property type="evidence" value="ECO:0007669"/>
    <property type="project" value="InterPro"/>
</dbReference>
<evidence type="ECO:0000313" key="4">
    <source>
        <dbReference type="Proteomes" id="UP000249447"/>
    </source>
</evidence>
<proteinExistence type="predicted"/>
<organism evidence="2 4">
    <name type="scientific">Marilutibacter maris</name>
    <dbReference type="NCBI Taxonomy" id="1605891"/>
    <lineage>
        <taxon>Bacteria</taxon>
        <taxon>Pseudomonadati</taxon>
        <taxon>Pseudomonadota</taxon>
        <taxon>Gammaproteobacteria</taxon>
        <taxon>Lysobacterales</taxon>
        <taxon>Lysobacteraceae</taxon>
        <taxon>Marilutibacter</taxon>
    </lineage>
</organism>
<dbReference type="Proteomes" id="UP000249447">
    <property type="component" value="Chromosome"/>
</dbReference>
<dbReference type="InterPro" id="IPR036754">
    <property type="entry name" value="YbaK/aa-tRNA-synt-asso_dom_sf"/>
</dbReference>
<dbReference type="EMBL" id="VICD02000193">
    <property type="protein sequence ID" value="KAB8182947.1"/>
    <property type="molecule type" value="Genomic_DNA"/>
</dbReference>
<dbReference type="EMBL" id="CP029843">
    <property type="protein sequence ID" value="AWV07125.1"/>
    <property type="molecule type" value="Genomic_DNA"/>
</dbReference>
<dbReference type="Gene3D" id="3.90.960.10">
    <property type="entry name" value="YbaK/aminoacyl-tRNA synthetase-associated domain"/>
    <property type="match status" value="1"/>
</dbReference>
<dbReference type="Proteomes" id="UP000320431">
    <property type="component" value="Unassembled WGS sequence"/>
</dbReference>
<protein>
    <submittedName>
        <fullName evidence="3">Deacylase</fullName>
    </submittedName>
    <submittedName>
        <fullName evidence="2">YbaK/prolyl-tRNA synthetase associated domain-containing protein</fullName>
    </submittedName>
</protein>
<evidence type="ECO:0000313" key="3">
    <source>
        <dbReference type="EMBL" id="KAB8182947.1"/>
    </source>
</evidence>
<evidence type="ECO:0000313" key="2">
    <source>
        <dbReference type="EMBL" id="AWV07125.1"/>
    </source>
</evidence>
<keyword evidence="4" id="KW-1185">Reference proteome</keyword>
<gene>
    <name evidence="2" type="ORF">C9I47_1424</name>
    <name evidence="3" type="ORF">FKV24_011240</name>
</gene>
<dbReference type="Pfam" id="PF04073">
    <property type="entry name" value="tRNA_edit"/>
    <property type="match status" value="1"/>
</dbReference>
<dbReference type="RefSeq" id="WP_111266222.1">
    <property type="nucleotide sequence ID" value="NZ_CP029843.1"/>
</dbReference>
<reference evidence="2 4" key="1">
    <citation type="submission" date="2018-05" db="EMBL/GenBank/DDBJ databases">
        <title>The complete genome of Lysobacter maris HZ9B, a marine bacterium antagonistic against terrestrial plant pathogens.</title>
        <authorList>
            <person name="Zhang X.-Q."/>
        </authorList>
    </citation>
    <scope>NUCLEOTIDE SEQUENCE [LARGE SCALE GENOMIC DNA]</scope>
    <source>
        <strain evidence="2 4">HZ9B</strain>
    </source>
</reference>
<dbReference type="KEGG" id="lmb:C9I47_1424"/>
<reference evidence="3 5" key="2">
    <citation type="submission" date="2019-10" db="EMBL/GenBank/DDBJ databases">
        <title>Lysobacter alkalisoli sp. nov., isolated from saline-alkaline soil.</title>
        <authorList>
            <person name="Sun J.-Q."/>
        </authorList>
    </citation>
    <scope>NUCLEOTIDE SEQUENCE [LARGE SCALE GENOMIC DNA]</scope>
    <source>
        <strain evidence="3 5">KCTC 42381</strain>
    </source>
</reference>